<dbReference type="Proteomes" id="UP000216752">
    <property type="component" value="Chromosome"/>
</dbReference>
<accession>A0ABZ3IV81</accession>
<organism evidence="1 2">
    <name type="scientific">Sporomusa silvacetica DSM 10669</name>
    <dbReference type="NCBI Taxonomy" id="1123289"/>
    <lineage>
        <taxon>Bacteria</taxon>
        <taxon>Bacillati</taxon>
        <taxon>Bacillota</taxon>
        <taxon>Negativicutes</taxon>
        <taxon>Selenomonadales</taxon>
        <taxon>Sporomusaceae</taxon>
        <taxon>Sporomusa</taxon>
    </lineage>
</organism>
<proteinExistence type="predicted"/>
<name>A0ABZ3IV81_9FIRM</name>
<protein>
    <submittedName>
        <fullName evidence="1">Uncharacterized protein</fullName>
    </submittedName>
</protein>
<evidence type="ECO:0000313" key="1">
    <source>
        <dbReference type="EMBL" id="XFO69329.1"/>
    </source>
</evidence>
<keyword evidence="2" id="KW-1185">Reference proteome</keyword>
<reference evidence="1" key="1">
    <citation type="submission" date="2024-05" db="EMBL/GenBank/DDBJ databases">
        <title>Isolation and characterization of Sporomusa carbonis sp. nov., a carboxydotrophic hydrogenogen in the genus of Sporomusa isolated from a charcoal burning pile.</title>
        <authorList>
            <person name="Boeer T."/>
            <person name="Rosenbaum F."/>
            <person name="Eysell L."/>
            <person name="Mueller V."/>
            <person name="Daniel R."/>
            <person name="Poehlein A."/>
        </authorList>
    </citation>
    <scope>NUCLEOTIDE SEQUENCE [LARGE SCALE GENOMIC DNA]</scope>
    <source>
        <strain evidence="1">DSM 10669</strain>
    </source>
</reference>
<sequence>MNKDKWDEKEDYPNLDKLTNFIGIEKMFEMDDETFLNYIQPKLWYINQERAWLWKCNAIRAMVNSYEAKYGEYIKKACHNNNENVRDMAIWACEKLGL</sequence>
<evidence type="ECO:0000313" key="2">
    <source>
        <dbReference type="Proteomes" id="UP000216752"/>
    </source>
</evidence>
<gene>
    <name evidence="1" type="ORF">SPSIL_055610</name>
</gene>
<dbReference type="EMBL" id="CP155573">
    <property type="protein sequence ID" value="XFO69329.1"/>
    <property type="molecule type" value="Genomic_DNA"/>
</dbReference>
<dbReference type="RefSeq" id="WP_094605952.1">
    <property type="nucleotide sequence ID" value="NZ_CP155573.1"/>
</dbReference>